<protein>
    <submittedName>
        <fullName evidence="2">Uncharacterized protein</fullName>
    </submittedName>
</protein>
<sequence>MAADEAEKTVYVKTRANTSQLAQEKDRITAERERQLEAERCAEERRAEAEAAKEKTRGTTEVGTASMPNSLLSTPKAFVAKSLIDQCLLALGDLTQSLSILRSKWEFLQGQDTEEAHSMLPLLDRVGRSVSSIGSPLQTLSVPVLEPPAQAPNSTPPAPPGLSDTPPSSFTKLCVEAGKSILLGLRGATGMPHAAMSYSSYERLVEALYGYRLVGWPDGIPMQSPADMKVGGAFVVRDLWSRLRSGICRWVKIPQEERNALAVKYKDHSRPSATSAAAADSSRGKSKKRRCPDSQVETPSSKRAKSVISPPVAVITGGSQRRKRPNSKMEVSPAKRRESETRSPLRLGAIAEESSGDETNDES</sequence>
<feature type="region of interest" description="Disordered" evidence="1">
    <location>
        <begin position="264"/>
        <end position="363"/>
    </location>
</feature>
<dbReference type="Proteomes" id="UP001221142">
    <property type="component" value="Unassembled WGS sequence"/>
</dbReference>
<accession>A0AAD7FHC7</accession>
<dbReference type="EMBL" id="JARKIF010000017">
    <property type="protein sequence ID" value="KAJ7620118.1"/>
    <property type="molecule type" value="Genomic_DNA"/>
</dbReference>
<feature type="region of interest" description="Disordered" evidence="1">
    <location>
        <begin position="145"/>
        <end position="169"/>
    </location>
</feature>
<comment type="caution">
    <text evidence="2">The sequence shown here is derived from an EMBL/GenBank/DDBJ whole genome shotgun (WGS) entry which is preliminary data.</text>
</comment>
<feature type="compositionally biased region" description="Basic and acidic residues" evidence="1">
    <location>
        <begin position="333"/>
        <end position="343"/>
    </location>
</feature>
<feature type="compositionally biased region" description="Basic and acidic residues" evidence="1">
    <location>
        <begin position="39"/>
        <end position="58"/>
    </location>
</feature>
<evidence type="ECO:0000256" key="1">
    <source>
        <dbReference type="SAM" id="MobiDB-lite"/>
    </source>
</evidence>
<keyword evidence="3" id="KW-1185">Reference proteome</keyword>
<proteinExistence type="predicted"/>
<feature type="region of interest" description="Disordered" evidence="1">
    <location>
        <begin position="39"/>
        <end position="68"/>
    </location>
</feature>
<feature type="compositionally biased region" description="Polar residues" evidence="1">
    <location>
        <begin position="59"/>
        <end position="68"/>
    </location>
</feature>
<reference evidence="2" key="1">
    <citation type="submission" date="2023-03" db="EMBL/GenBank/DDBJ databases">
        <title>Massive genome expansion in bonnet fungi (Mycena s.s.) driven by repeated elements and novel gene families across ecological guilds.</title>
        <authorList>
            <consortium name="Lawrence Berkeley National Laboratory"/>
            <person name="Harder C.B."/>
            <person name="Miyauchi S."/>
            <person name="Viragh M."/>
            <person name="Kuo A."/>
            <person name="Thoen E."/>
            <person name="Andreopoulos B."/>
            <person name="Lu D."/>
            <person name="Skrede I."/>
            <person name="Drula E."/>
            <person name="Henrissat B."/>
            <person name="Morin E."/>
            <person name="Kohler A."/>
            <person name="Barry K."/>
            <person name="LaButti K."/>
            <person name="Morin E."/>
            <person name="Salamov A."/>
            <person name="Lipzen A."/>
            <person name="Mereny Z."/>
            <person name="Hegedus B."/>
            <person name="Baldrian P."/>
            <person name="Stursova M."/>
            <person name="Weitz H."/>
            <person name="Taylor A."/>
            <person name="Grigoriev I.V."/>
            <person name="Nagy L.G."/>
            <person name="Martin F."/>
            <person name="Kauserud H."/>
        </authorList>
    </citation>
    <scope>NUCLEOTIDE SEQUENCE</scope>
    <source>
        <strain evidence="2">9284</strain>
    </source>
</reference>
<evidence type="ECO:0000313" key="2">
    <source>
        <dbReference type="EMBL" id="KAJ7620118.1"/>
    </source>
</evidence>
<feature type="compositionally biased region" description="Low complexity" evidence="1">
    <location>
        <begin position="271"/>
        <end position="281"/>
    </location>
</feature>
<dbReference type="AlphaFoldDB" id="A0AAD7FHC7"/>
<gene>
    <name evidence="2" type="ORF">FB45DRAFT_147577</name>
</gene>
<feature type="compositionally biased region" description="Acidic residues" evidence="1">
    <location>
        <begin position="354"/>
        <end position="363"/>
    </location>
</feature>
<name>A0AAD7FHC7_9AGAR</name>
<evidence type="ECO:0000313" key="3">
    <source>
        <dbReference type="Proteomes" id="UP001221142"/>
    </source>
</evidence>
<organism evidence="2 3">
    <name type="scientific">Roridomyces roridus</name>
    <dbReference type="NCBI Taxonomy" id="1738132"/>
    <lineage>
        <taxon>Eukaryota</taxon>
        <taxon>Fungi</taxon>
        <taxon>Dikarya</taxon>
        <taxon>Basidiomycota</taxon>
        <taxon>Agaricomycotina</taxon>
        <taxon>Agaricomycetes</taxon>
        <taxon>Agaricomycetidae</taxon>
        <taxon>Agaricales</taxon>
        <taxon>Marasmiineae</taxon>
        <taxon>Mycenaceae</taxon>
        <taxon>Roridomyces</taxon>
    </lineage>
</organism>
<feature type="compositionally biased region" description="Pro residues" evidence="1">
    <location>
        <begin position="145"/>
        <end position="160"/>
    </location>
</feature>